<evidence type="ECO:0000313" key="8">
    <source>
        <dbReference type="Proteomes" id="UP001595821"/>
    </source>
</evidence>
<keyword evidence="3 5" id="KW-1133">Transmembrane helix</keyword>
<feature type="transmembrane region" description="Helical" evidence="5">
    <location>
        <begin position="116"/>
        <end position="140"/>
    </location>
</feature>
<dbReference type="RefSeq" id="WP_246976640.1">
    <property type="nucleotide sequence ID" value="NZ_CP095398.1"/>
</dbReference>
<evidence type="ECO:0000256" key="3">
    <source>
        <dbReference type="ARBA" id="ARBA00022989"/>
    </source>
</evidence>
<dbReference type="GO" id="GO:0005886">
    <property type="term" value="C:plasma membrane"/>
    <property type="evidence" value="ECO:0007669"/>
    <property type="project" value="UniProtKB-SubCell"/>
</dbReference>
<dbReference type="InterPro" id="IPR035906">
    <property type="entry name" value="MetI-like_sf"/>
</dbReference>
<evidence type="ECO:0000259" key="6">
    <source>
        <dbReference type="PROSITE" id="PS50928"/>
    </source>
</evidence>
<dbReference type="AlphaFoldDB" id="A0ABD5P0P1"/>
<evidence type="ECO:0000256" key="5">
    <source>
        <dbReference type="RuleBase" id="RU363032"/>
    </source>
</evidence>
<dbReference type="InterPro" id="IPR000515">
    <property type="entry name" value="MetI-like"/>
</dbReference>
<evidence type="ECO:0000313" key="7">
    <source>
        <dbReference type="EMBL" id="MFC4247768.1"/>
    </source>
</evidence>
<accession>A0ABD5P0P1</accession>
<dbReference type="PANTHER" id="PTHR43376:SF1">
    <property type="entry name" value="OLIGOPEPTIDE TRANSPORT SYSTEM PERMEASE PROTEIN"/>
    <property type="match status" value="1"/>
</dbReference>
<dbReference type="GeneID" id="71856523"/>
<comment type="caution">
    <text evidence="7">The sequence shown here is derived from an EMBL/GenBank/DDBJ whole genome shotgun (WGS) entry which is preliminary data.</text>
</comment>
<gene>
    <name evidence="7" type="ORF">ACFOZ7_12490</name>
</gene>
<dbReference type="CDD" id="cd06261">
    <property type="entry name" value="TM_PBP2"/>
    <property type="match status" value="1"/>
</dbReference>
<feature type="transmembrane region" description="Helical" evidence="5">
    <location>
        <begin position="264"/>
        <end position="285"/>
    </location>
</feature>
<comment type="similarity">
    <text evidence="5">Belongs to the binding-protein-dependent transport system permease family.</text>
</comment>
<dbReference type="PROSITE" id="PS50928">
    <property type="entry name" value="ABC_TM1"/>
    <property type="match status" value="1"/>
</dbReference>
<organism evidence="7 8">
    <name type="scientific">Natribaculum luteum</name>
    <dbReference type="NCBI Taxonomy" id="1586232"/>
    <lineage>
        <taxon>Archaea</taxon>
        <taxon>Methanobacteriati</taxon>
        <taxon>Methanobacteriota</taxon>
        <taxon>Stenosarchaea group</taxon>
        <taxon>Halobacteria</taxon>
        <taxon>Halobacteriales</taxon>
        <taxon>Natrialbaceae</taxon>
        <taxon>Natribaculum</taxon>
    </lineage>
</organism>
<evidence type="ECO:0000256" key="4">
    <source>
        <dbReference type="ARBA" id="ARBA00023136"/>
    </source>
</evidence>
<proteinExistence type="inferred from homology"/>
<evidence type="ECO:0000256" key="2">
    <source>
        <dbReference type="ARBA" id="ARBA00022692"/>
    </source>
</evidence>
<feature type="transmembrane region" description="Helical" evidence="5">
    <location>
        <begin position="7"/>
        <end position="25"/>
    </location>
</feature>
<protein>
    <submittedName>
        <fullName evidence="7">ABC transporter permease</fullName>
    </submittedName>
</protein>
<reference evidence="7 8" key="1">
    <citation type="journal article" date="2014" name="Int. J. Syst. Evol. Microbiol.">
        <title>Complete genome sequence of Corynebacterium casei LMG S-19264T (=DSM 44701T), isolated from a smear-ripened cheese.</title>
        <authorList>
            <consortium name="US DOE Joint Genome Institute (JGI-PGF)"/>
            <person name="Walter F."/>
            <person name="Albersmeier A."/>
            <person name="Kalinowski J."/>
            <person name="Ruckert C."/>
        </authorList>
    </citation>
    <scope>NUCLEOTIDE SEQUENCE [LARGE SCALE GENOMIC DNA]</scope>
    <source>
        <strain evidence="7 8">IBRC-M 10912</strain>
    </source>
</reference>
<feature type="transmembrane region" description="Helical" evidence="5">
    <location>
        <begin position="201"/>
        <end position="222"/>
    </location>
</feature>
<dbReference type="Proteomes" id="UP001595821">
    <property type="component" value="Unassembled WGS sequence"/>
</dbReference>
<comment type="subcellular location">
    <subcellularLocation>
        <location evidence="5">Cell membrane</location>
        <topology evidence="5">Multi-pass membrane protein</topology>
    </subcellularLocation>
    <subcellularLocation>
        <location evidence="1">Membrane</location>
        <topology evidence="1">Multi-pass membrane protein</topology>
    </subcellularLocation>
</comment>
<dbReference type="Gene3D" id="1.10.3720.10">
    <property type="entry name" value="MetI-like"/>
    <property type="match status" value="1"/>
</dbReference>
<dbReference type="EMBL" id="JBHSDJ010000096">
    <property type="protein sequence ID" value="MFC4247768.1"/>
    <property type="molecule type" value="Genomic_DNA"/>
</dbReference>
<dbReference type="Pfam" id="PF00528">
    <property type="entry name" value="BPD_transp_1"/>
    <property type="match status" value="1"/>
</dbReference>
<sequence>MSYLRDRLIQAVVTLYGIVTLSFFLQKSMPGGPIEFLEQDMYQNPGRYGLSTDPDPQVVMATIERMTKIPPEKPIHEAYVDYMVNVVFQFDFGYSIVVNAGVPVTELVLARAPWTVFLSTLGLIYGIVIGVSLGAVMAYYEGTKFDIGMTWAMILDRSIPYYIAAIFLLYVFAFQLNWFPTGGRVNADLEPGLHVAWIASVWYHATLPALSTIITGFGAGALGMRANSIRLIGSDYVRNARLRGLTNTQIVLTYIGRNAILPQWTSIIVGLGSLLGGSVILEMIYQYPGMGLLMYEAAIMRDFPLLMGVLVITSVLFILGTLLADFTYPLIDPRAEMKKSRE</sequence>
<dbReference type="PANTHER" id="PTHR43376">
    <property type="entry name" value="OLIGOPEPTIDE TRANSPORT SYSTEM PERMEASE PROTEIN"/>
    <property type="match status" value="1"/>
</dbReference>
<feature type="transmembrane region" description="Helical" evidence="5">
    <location>
        <begin position="305"/>
        <end position="331"/>
    </location>
</feature>
<feature type="transmembrane region" description="Helical" evidence="5">
    <location>
        <begin position="161"/>
        <end position="181"/>
    </location>
</feature>
<dbReference type="SUPFAM" id="SSF161098">
    <property type="entry name" value="MetI-like"/>
    <property type="match status" value="1"/>
</dbReference>
<keyword evidence="5" id="KW-0813">Transport</keyword>
<evidence type="ECO:0000256" key="1">
    <source>
        <dbReference type="ARBA" id="ARBA00004141"/>
    </source>
</evidence>
<keyword evidence="4 5" id="KW-0472">Membrane</keyword>
<name>A0ABD5P0P1_9EURY</name>
<keyword evidence="2 5" id="KW-0812">Transmembrane</keyword>
<feature type="domain" description="ABC transmembrane type-1" evidence="6">
    <location>
        <begin position="112"/>
        <end position="328"/>
    </location>
</feature>